<feature type="domain" description="ABC transporter" evidence="4">
    <location>
        <begin position="96"/>
        <end position="330"/>
    </location>
</feature>
<dbReference type="GO" id="GO:0022857">
    <property type="term" value="F:transmembrane transporter activity"/>
    <property type="evidence" value="ECO:0007669"/>
    <property type="project" value="UniProtKB-ARBA"/>
</dbReference>
<dbReference type="InterPro" id="IPR027417">
    <property type="entry name" value="P-loop_NTPase"/>
</dbReference>
<dbReference type="InterPro" id="IPR042206">
    <property type="entry name" value="CRISPR-assoc_Cas1_C"/>
</dbReference>
<dbReference type="InterPro" id="IPR003593">
    <property type="entry name" value="AAA+_ATPase"/>
</dbReference>
<evidence type="ECO:0000313" key="5">
    <source>
        <dbReference type="EMBL" id="SNQ49168.1"/>
    </source>
</evidence>
<sequence>MEGQRVNAYYRLFAQKHGAPRFRRNYDPAKRDSQDTVNLALSAASACLYGVVPPGPGVQPNGRASHTLGCPPGRSATARRGGCTEWMSSPQPIELIRLSKVYGTGAAAVTALDSITLSFPSGSFTAVMGPSGSGKSTLLHCAAGLERPTGGQVLLAGTDLTSLKETVLTRLRRERVGFVFQSFNLIAALTAEQNIALPLRLAGRRPKRAELHAALHQVGLADRAGHLPNQLSGGQQQRVAIARALVTRPHVLFADEPTGALDRNTSREMLTALRSLVDGSGLTTIMVTHDPLAASYAHRVVFLADSRLAGELVDPTIETVAARMTRLEGLPC</sequence>
<keyword evidence="3" id="KW-0067">ATP-binding</keyword>
<dbReference type="InterPro" id="IPR015854">
    <property type="entry name" value="ABC_transpr_LolD-like"/>
</dbReference>
<dbReference type="EMBL" id="FZMO01000225">
    <property type="protein sequence ID" value="SNQ49168.1"/>
    <property type="molecule type" value="Genomic_DNA"/>
</dbReference>
<name>A0A2I2KU24_9ACTN</name>
<dbReference type="PANTHER" id="PTHR24220:SF685">
    <property type="entry name" value="ABC TRANSPORTER RELATED"/>
    <property type="match status" value="1"/>
</dbReference>
<dbReference type="GO" id="GO:0005524">
    <property type="term" value="F:ATP binding"/>
    <property type="evidence" value="ECO:0007669"/>
    <property type="project" value="UniProtKB-KW"/>
</dbReference>
<dbReference type="SUPFAM" id="SSF52540">
    <property type="entry name" value="P-loop containing nucleoside triphosphate hydrolases"/>
    <property type="match status" value="1"/>
</dbReference>
<reference evidence="5 6" key="1">
    <citation type="submission" date="2017-06" db="EMBL/GenBank/DDBJ databases">
        <authorList>
            <person name="Kim H.J."/>
            <person name="Triplett B.A."/>
        </authorList>
    </citation>
    <scope>NUCLEOTIDE SEQUENCE [LARGE SCALE GENOMIC DNA]</scope>
    <source>
        <strain evidence="5">FRACA_ARgP5</strain>
    </source>
</reference>
<organism evidence="5 6">
    <name type="scientific">Frankia canadensis</name>
    <dbReference type="NCBI Taxonomy" id="1836972"/>
    <lineage>
        <taxon>Bacteria</taxon>
        <taxon>Bacillati</taxon>
        <taxon>Actinomycetota</taxon>
        <taxon>Actinomycetes</taxon>
        <taxon>Frankiales</taxon>
        <taxon>Frankiaceae</taxon>
        <taxon>Frankia</taxon>
    </lineage>
</organism>
<dbReference type="PROSITE" id="PS50893">
    <property type="entry name" value="ABC_TRANSPORTER_2"/>
    <property type="match status" value="1"/>
</dbReference>
<keyword evidence="2" id="KW-0547">Nucleotide-binding</keyword>
<evidence type="ECO:0000256" key="1">
    <source>
        <dbReference type="ARBA" id="ARBA00022448"/>
    </source>
</evidence>
<dbReference type="Gene3D" id="1.20.120.920">
    <property type="entry name" value="CRISPR-associated endonuclease Cas1, C-terminal domain"/>
    <property type="match status" value="1"/>
</dbReference>
<dbReference type="CDD" id="cd03255">
    <property type="entry name" value="ABC_MJ0796_LolCDE_FtsE"/>
    <property type="match status" value="1"/>
</dbReference>
<keyword evidence="1" id="KW-0813">Transport</keyword>
<dbReference type="InterPro" id="IPR003439">
    <property type="entry name" value="ABC_transporter-like_ATP-bd"/>
</dbReference>
<accession>A0A2I2KU24</accession>
<dbReference type="PANTHER" id="PTHR24220">
    <property type="entry name" value="IMPORT ATP-BINDING PROTEIN"/>
    <property type="match status" value="1"/>
</dbReference>
<dbReference type="GO" id="GO:0098796">
    <property type="term" value="C:membrane protein complex"/>
    <property type="evidence" value="ECO:0007669"/>
    <property type="project" value="UniProtKB-ARBA"/>
</dbReference>
<dbReference type="GO" id="GO:0005886">
    <property type="term" value="C:plasma membrane"/>
    <property type="evidence" value="ECO:0007669"/>
    <property type="project" value="TreeGrafter"/>
</dbReference>
<dbReference type="Proteomes" id="UP000234331">
    <property type="component" value="Unassembled WGS sequence"/>
</dbReference>
<dbReference type="InterPro" id="IPR017871">
    <property type="entry name" value="ABC_transporter-like_CS"/>
</dbReference>
<dbReference type="InterPro" id="IPR017911">
    <property type="entry name" value="MacB-like_ATP-bd"/>
</dbReference>
<gene>
    <name evidence="5" type="ORF">FRACA_3000004</name>
</gene>
<dbReference type="GO" id="GO:0016887">
    <property type="term" value="F:ATP hydrolysis activity"/>
    <property type="evidence" value="ECO:0007669"/>
    <property type="project" value="InterPro"/>
</dbReference>
<dbReference type="FunFam" id="3.40.50.300:FF:000032">
    <property type="entry name" value="Export ABC transporter ATP-binding protein"/>
    <property type="match status" value="1"/>
</dbReference>
<dbReference type="AlphaFoldDB" id="A0A2I2KU24"/>
<evidence type="ECO:0000256" key="3">
    <source>
        <dbReference type="ARBA" id="ARBA00022840"/>
    </source>
</evidence>
<dbReference type="PROSITE" id="PS00211">
    <property type="entry name" value="ABC_TRANSPORTER_1"/>
    <property type="match status" value="1"/>
</dbReference>
<evidence type="ECO:0000259" key="4">
    <source>
        <dbReference type="PROSITE" id="PS50893"/>
    </source>
</evidence>
<protein>
    <submittedName>
        <fullName evidence="5">ABC transporter (Modular protein)</fullName>
    </submittedName>
</protein>
<dbReference type="SMART" id="SM00382">
    <property type="entry name" value="AAA"/>
    <property type="match status" value="1"/>
</dbReference>
<dbReference type="Gene3D" id="3.40.50.300">
    <property type="entry name" value="P-loop containing nucleotide triphosphate hydrolases"/>
    <property type="match status" value="1"/>
</dbReference>
<evidence type="ECO:0000313" key="6">
    <source>
        <dbReference type="Proteomes" id="UP000234331"/>
    </source>
</evidence>
<dbReference type="Pfam" id="PF00005">
    <property type="entry name" value="ABC_tran"/>
    <property type="match status" value="1"/>
</dbReference>
<keyword evidence="6" id="KW-1185">Reference proteome</keyword>
<proteinExistence type="predicted"/>
<evidence type="ECO:0000256" key="2">
    <source>
        <dbReference type="ARBA" id="ARBA00022741"/>
    </source>
</evidence>